<keyword evidence="3 9" id="KW-0436">Ligase</keyword>
<dbReference type="Pfam" id="PF00750">
    <property type="entry name" value="tRNA-synt_1d"/>
    <property type="match status" value="1"/>
</dbReference>
<comment type="catalytic activity">
    <reaction evidence="8 9">
        <text>tRNA(Arg) + L-arginine + ATP = L-arginyl-tRNA(Arg) + AMP + diphosphate</text>
        <dbReference type="Rhea" id="RHEA:20301"/>
        <dbReference type="Rhea" id="RHEA-COMP:9658"/>
        <dbReference type="Rhea" id="RHEA-COMP:9673"/>
        <dbReference type="ChEBI" id="CHEBI:30616"/>
        <dbReference type="ChEBI" id="CHEBI:32682"/>
        <dbReference type="ChEBI" id="CHEBI:33019"/>
        <dbReference type="ChEBI" id="CHEBI:78442"/>
        <dbReference type="ChEBI" id="CHEBI:78513"/>
        <dbReference type="ChEBI" id="CHEBI:456215"/>
        <dbReference type="EC" id="6.1.1.19"/>
    </reaction>
</comment>
<dbReference type="InterPro" id="IPR008909">
    <property type="entry name" value="DALR_anticod-bd"/>
</dbReference>
<dbReference type="Pfam" id="PF05746">
    <property type="entry name" value="DALR_1"/>
    <property type="match status" value="1"/>
</dbReference>
<dbReference type="InterPro" id="IPR036695">
    <property type="entry name" value="Arg-tRNA-synth_N_sf"/>
</dbReference>
<evidence type="ECO:0000256" key="9">
    <source>
        <dbReference type="HAMAP-Rule" id="MF_00123"/>
    </source>
</evidence>
<keyword evidence="5 9" id="KW-0067">ATP-binding</keyword>
<dbReference type="PANTHER" id="PTHR11956:SF5">
    <property type="entry name" value="ARGININE--TRNA LIGASE, CYTOPLASMIC"/>
    <property type="match status" value="1"/>
</dbReference>
<keyword evidence="2 9" id="KW-0963">Cytoplasm</keyword>
<dbReference type="EMBL" id="CP134494">
    <property type="protein sequence ID" value="WNF22854.1"/>
    <property type="molecule type" value="Genomic_DNA"/>
</dbReference>
<feature type="domain" description="DALR anticodon binding" evidence="11">
    <location>
        <begin position="437"/>
        <end position="556"/>
    </location>
</feature>
<dbReference type="InterPro" id="IPR009080">
    <property type="entry name" value="tRNAsynth_Ia_anticodon-bd"/>
</dbReference>
<evidence type="ECO:0000256" key="3">
    <source>
        <dbReference type="ARBA" id="ARBA00022598"/>
    </source>
</evidence>
<evidence type="ECO:0000313" key="13">
    <source>
        <dbReference type="EMBL" id="WNF22854.1"/>
    </source>
</evidence>
<name>A0ABY9VFY8_9BACI</name>
<evidence type="ECO:0000259" key="11">
    <source>
        <dbReference type="SMART" id="SM00836"/>
    </source>
</evidence>
<evidence type="ECO:0000256" key="7">
    <source>
        <dbReference type="ARBA" id="ARBA00023146"/>
    </source>
</evidence>
<feature type="short sequence motif" description="'HIGH' region" evidence="9">
    <location>
        <begin position="132"/>
        <end position="142"/>
    </location>
</feature>
<evidence type="ECO:0000313" key="14">
    <source>
        <dbReference type="Proteomes" id="UP001303324"/>
    </source>
</evidence>
<dbReference type="SUPFAM" id="SSF55190">
    <property type="entry name" value="Arginyl-tRNA synthetase (ArgRS), N-terminal 'additional' domain"/>
    <property type="match status" value="1"/>
</dbReference>
<keyword evidence="4 9" id="KW-0547">Nucleotide-binding</keyword>
<dbReference type="EC" id="6.1.1.19" evidence="9"/>
<keyword evidence="7 9" id="KW-0030">Aminoacyl-tRNA synthetase</keyword>
<dbReference type="InterPro" id="IPR005148">
    <property type="entry name" value="Arg-tRNA-synth_N"/>
</dbReference>
<dbReference type="Proteomes" id="UP001303324">
    <property type="component" value="Chromosome"/>
</dbReference>
<evidence type="ECO:0000256" key="8">
    <source>
        <dbReference type="ARBA" id="ARBA00049339"/>
    </source>
</evidence>
<dbReference type="PANTHER" id="PTHR11956">
    <property type="entry name" value="ARGINYL-TRNA SYNTHETASE"/>
    <property type="match status" value="1"/>
</dbReference>
<evidence type="ECO:0000256" key="10">
    <source>
        <dbReference type="RuleBase" id="RU363038"/>
    </source>
</evidence>
<dbReference type="SUPFAM" id="SSF47323">
    <property type="entry name" value="Anticodon-binding domain of a subclass of class I aminoacyl-tRNA synthetases"/>
    <property type="match status" value="1"/>
</dbReference>
<sequence>MNIVEQVQLKLKEEIKQAIIKAGLAEEAQIPAVILETPKEKAHGDYSTNMAMQLARVAKKAPRQIAEQLIENFDKSKASIEKIEIAGPGFINFYMDNSYLTDLIPAILEAGDKYGESKVGNGQKIQVEFVSANPTGDLHLGHARGAAVGDSLCNVLAKAGYDVSREYYINDAGNQINNLALSVEARYFQALGMDKPMPEDGYHGADIIGIGKTLAEEFGDKYVNVPDQERFDAFREYGLKYEMEKLKQDLENFRVKFDVWYSETSLYQNGKIDVALDALRSNGHIYEEDGATWFRSSELGDDKDRVLIKQDGSYTYLLPDIAYHKDKLERGFEKLINIWGADHHGYIPRMKAAIEALGYDREALEVEIIQLVHLYKNGEKMKMSKRTGKAVTMRDLIDEVGLDAVRYFFAMRSADTHMDFDLDLAVSQSNENPVFYAQYAHARINSILRSAAEQGLIFDIEADFKHIQSEKEIDLLKKLGEFPLAVAEAAQKRMPHRISNYIFELASVFHSFYNAEKVLDLENKERTVARLSLIKTAQITLKNALELIGVSAPEKM</sequence>
<dbReference type="Gene3D" id="3.40.50.620">
    <property type="entry name" value="HUPs"/>
    <property type="match status" value="1"/>
</dbReference>
<dbReference type="PRINTS" id="PR01038">
    <property type="entry name" value="TRNASYNTHARG"/>
</dbReference>
<evidence type="ECO:0000256" key="2">
    <source>
        <dbReference type="ARBA" id="ARBA00022490"/>
    </source>
</evidence>
<dbReference type="SMART" id="SM01016">
    <property type="entry name" value="Arg_tRNA_synt_N"/>
    <property type="match status" value="1"/>
</dbReference>
<dbReference type="InterPro" id="IPR035684">
    <property type="entry name" value="ArgRS_core"/>
</dbReference>
<evidence type="ECO:0000256" key="1">
    <source>
        <dbReference type="ARBA" id="ARBA00005594"/>
    </source>
</evidence>
<comment type="similarity">
    <text evidence="1 9 10">Belongs to the class-I aminoacyl-tRNA synthetase family.</text>
</comment>
<dbReference type="InterPro" id="IPR001278">
    <property type="entry name" value="Arg-tRNA-ligase"/>
</dbReference>
<proteinExistence type="inferred from homology"/>
<dbReference type="Gene3D" id="1.10.730.10">
    <property type="entry name" value="Isoleucyl-tRNA Synthetase, Domain 1"/>
    <property type="match status" value="1"/>
</dbReference>
<evidence type="ECO:0000256" key="6">
    <source>
        <dbReference type="ARBA" id="ARBA00022917"/>
    </source>
</evidence>
<accession>A0ABY9VFY8</accession>
<dbReference type="CDD" id="cd00671">
    <property type="entry name" value="ArgRS_core"/>
    <property type="match status" value="1"/>
</dbReference>
<dbReference type="Gene3D" id="3.30.1360.70">
    <property type="entry name" value="Arginyl tRNA synthetase N-terminal domain"/>
    <property type="match status" value="1"/>
</dbReference>
<dbReference type="NCBIfam" id="TIGR00456">
    <property type="entry name" value="argS"/>
    <property type="match status" value="1"/>
</dbReference>
<feature type="domain" description="Arginyl tRNA synthetase N-terminal" evidence="12">
    <location>
        <begin position="9"/>
        <end position="95"/>
    </location>
</feature>
<dbReference type="PROSITE" id="PS00178">
    <property type="entry name" value="AA_TRNA_LIGASE_I"/>
    <property type="match status" value="1"/>
</dbReference>
<gene>
    <name evidence="9 13" type="primary">argS</name>
    <name evidence="13" type="ORF">RH061_22325</name>
</gene>
<keyword evidence="6 9" id="KW-0648">Protein biosynthesis</keyword>
<protein>
    <recommendedName>
        <fullName evidence="9">Arginine--tRNA ligase</fullName>
        <ecNumber evidence="9">6.1.1.19</ecNumber>
    </recommendedName>
    <alternativeName>
        <fullName evidence="9">Arginyl-tRNA synthetase</fullName>
        <shortName evidence="9">ArgRS</shortName>
    </alternativeName>
</protein>
<comment type="subcellular location">
    <subcellularLocation>
        <location evidence="9">Cytoplasm</location>
    </subcellularLocation>
</comment>
<evidence type="ECO:0000256" key="5">
    <source>
        <dbReference type="ARBA" id="ARBA00022840"/>
    </source>
</evidence>
<dbReference type="RefSeq" id="WP_311072946.1">
    <property type="nucleotide sequence ID" value="NZ_CP134494.1"/>
</dbReference>
<keyword evidence="14" id="KW-1185">Reference proteome</keyword>
<dbReference type="HAMAP" id="MF_00123">
    <property type="entry name" value="Arg_tRNA_synth"/>
    <property type="match status" value="1"/>
</dbReference>
<dbReference type="GO" id="GO:0004814">
    <property type="term" value="F:arginine-tRNA ligase activity"/>
    <property type="evidence" value="ECO:0007669"/>
    <property type="project" value="UniProtKB-EC"/>
</dbReference>
<dbReference type="SMART" id="SM00836">
    <property type="entry name" value="DALR_1"/>
    <property type="match status" value="1"/>
</dbReference>
<dbReference type="Pfam" id="PF03485">
    <property type="entry name" value="Arg_tRNA_synt_N"/>
    <property type="match status" value="1"/>
</dbReference>
<organism evidence="13 14">
    <name type="scientific">Mesobacillus jeotgali</name>
    <dbReference type="NCBI Taxonomy" id="129985"/>
    <lineage>
        <taxon>Bacteria</taxon>
        <taxon>Bacillati</taxon>
        <taxon>Bacillota</taxon>
        <taxon>Bacilli</taxon>
        <taxon>Bacillales</taxon>
        <taxon>Bacillaceae</taxon>
        <taxon>Mesobacillus</taxon>
    </lineage>
</organism>
<dbReference type="InterPro" id="IPR001412">
    <property type="entry name" value="aa-tRNA-synth_I_CS"/>
</dbReference>
<dbReference type="InterPro" id="IPR014729">
    <property type="entry name" value="Rossmann-like_a/b/a_fold"/>
</dbReference>
<evidence type="ECO:0000259" key="12">
    <source>
        <dbReference type="SMART" id="SM01016"/>
    </source>
</evidence>
<evidence type="ECO:0000256" key="4">
    <source>
        <dbReference type="ARBA" id="ARBA00022741"/>
    </source>
</evidence>
<dbReference type="SUPFAM" id="SSF52374">
    <property type="entry name" value="Nucleotidylyl transferase"/>
    <property type="match status" value="1"/>
</dbReference>
<reference evidence="13 14" key="1">
    <citation type="submission" date="2023-09" db="EMBL/GenBank/DDBJ databases">
        <title>Microbial mechanism of fulvic acid promoting antimony reduction mineralization in rice fields.</title>
        <authorList>
            <person name="Chen G."/>
            <person name="Lan J."/>
        </authorList>
    </citation>
    <scope>NUCLEOTIDE SEQUENCE [LARGE SCALE GENOMIC DNA]</scope>
    <source>
        <strain evidence="13 14">PS1</strain>
    </source>
</reference>
<comment type="subunit">
    <text evidence="9">Monomer.</text>
</comment>